<accession>A0A7W7HML3</accession>
<name>A0A7W7HML3_9ACTN</name>
<dbReference type="Proteomes" id="UP000590511">
    <property type="component" value="Unassembled WGS sequence"/>
</dbReference>
<dbReference type="Gene3D" id="3.40.50.150">
    <property type="entry name" value="Vaccinia Virus protein VP39"/>
    <property type="match status" value="1"/>
</dbReference>
<dbReference type="AlphaFoldDB" id="A0A7W7HML3"/>
<dbReference type="CDD" id="cd02440">
    <property type="entry name" value="AdoMet_MTases"/>
    <property type="match status" value="1"/>
</dbReference>
<dbReference type="Pfam" id="PF13649">
    <property type="entry name" value="Methyltransf_25"/>
    <property type="match status" value="1"/>
</dbReference>
<dbReference type="EMBL" id="JACHNC010000001">
    <property type="protein sequence ID" value="MBB4753269.1"/>
    <property type="molecule type" value="Genomic_DNA"/>
</dbReference>
<evidence type="ECO:0000259" key="1">
    <source>
        <dbReference type="Pfam" id="PF13649"/>
    </source>
</evidence>
<reference evidence="2 3" key="1">
    <citation type="submission" date="2020-08" db="EMBL/GenBank/DDBJ databases">
        <title>Sequencing the genomes of 1000 actinobacteria strains.</title>
        <authorList>
            <person name="Klenk H.-P."/>
        </authorList>
    </citation>
    <scope>NUCLEOTIDE SEQUENCE [LARGE SCALE GENOMIC DNA]</scope>
    <source>
        <strain evidence="2 3">DSM 43150</strain>
    </source>
</reference>
<comment type="caution">
    <text evidence="2">The sequence shown here is derived from an EMBL/GenBank/DDBJ whole genome shotgun (WGS) entry which is preliminary data.</text>
</comment>
<dbReference type="InterPro" id="IPR041698">
    <property type="entry name" value="Methyltransf_25"/>
</dbReference>
<protein>
    <recommendedName>
        <fullName evidence="1">Methyltransferase domain-containing protein</fullName>
    </recommendedName>
</protein>
<feature type="domain" description="Methyltransferase" evidence="1">
    <location>
        <begin position="49"/>
        <end position="149"/>
    </location>
</feature>
<dbReference type="RefSeq" id="WP_203832419.1">
    <property type="nucleotide sequence ID" value="NZ_BOMP01000010.1"/>
</dbReference>
<evidence type="ECO:0000313" key="3">
    <source>
        <dbReference type="Proteomes" id="UP000590511"/>
    </source>
</evidence>
<evidence type="ECO:0000313" key="2">
    <source>
        <dbReference type="EMBL" id="MBB4753269.1"/>
    </source>
</evidence>
<dbReference type="InterPro" id="IPR029063">
    <property type="entry name" value="SAM-dependent_MTases_sf"/>
</dbReference>
<organism evidence="2 3">
    <name type="scientific">Actinoplanes lobatus</name>
    <dbReference type="NCBI Taxonomy" id="113568"/>
    <lineage>
        <taxon>Bacteria</taxon>
        <taxon>Bacillati</taxon>
        <taxon>Actinomycetota</taxon>
        <taxon>Actinomycetes</taxon>
        <taxon>Micromonosporales</taxon>
        <taxon>Micromonosporaceae</taxon>
        <taxon>Actinoplanes</taxon>
    </lineage>
</organism>
<gene>
    <name evidence="2" type="ORF">BJ964_007430</name>
</gene>
<sequence>MRHDDPMVTDWIGWHRDYDDPGSSLARRLVVVREHLARALAEFPGEVRVISLCAGDGRDVLPVLARYPGPARATLAELNPGLAQRAREAARELDLTGVDVRTGDAGLAGTYLDAAPAHIVTTCGVFGNISEADAARTIAALPALLHPGGVVVWTRGHGGIGPDPSDALRACFDRNGFEEVAFTRPDDARFRVGVHRLNAAPQPVATLAGRRLFSFAR</sequence>
<dbReference type="SUPFAM" id="SSF53335">
    <property type="entry name" value="S-adenosyl-L-methionine-dependent methyltransferases"/>
    <property type="match status" value="1"/>
</dbReference>
<proteinExistence type="predicted"/>